<keyword evidence="9 11" id="KW-0511">Multifunctional enzyme</keyword>
<evidence type="ECO:0000256" key="11">
    <source>
        <dbReference type="HAMAP-Rule" id="MF_01106"/>
    </source>
</evidence>
<evidence type="ECO:0000313" key="13">
    <source>
        <dbReference type="Proteomes" id="UP000623250"/>
    </source>
</evidence>
<sequence>MASITKVSPFAPGELVPLPPIAGVKIAVAEAGIKYANRTDVLLMLFPEGTQVGGVLTRSKTSSAAVDWCREQLQHASARALVVNSGNANAFTGQRGREAVEATAAFAGEAGGFEAERVFIASTGVIGEPLDATKFSHVLSKMAGEANEDLWHDAARAIMTTDTYPKVATRRAFVGNVPVTLNGIAKGSGMIQPDMATMLSFIVTDAAVEGHVLTELLRRHVKTTFNAVTVDGDTSTSDTLLIFATGEAAAKGAPKIAGPDDPEAAAFSAALLSLLHDLAIQVVKDGEGISKLMTIHVEGAESDEAAHRIAMTIGNSPLVKTAVAGEDANWGRIVMAVGRSGEAADRDRLSIWFGDIQVAKDGLRDPDYKEEQGAAYMKRGEIEIRVDCGAGGPGRATVWASDLTYDYIRINADYRS</sequence>
<feature type="binding site" evidence="11">
    <location>
        <position position="411"/>
    </location>
    <ligand>
        <name>substrate</name>
    </ligand>
</feature>
<accession>A0A8I1GHJ7</accession>
<dbReference type="GO" id="GO:0004358">
    <property type="term" value="F:L-glutamate N-acetyltransferase activity, acting on acetyl-L-ornithine as donor"/>
    <property type="evidence" value="ECO:0007669"/>
    <property type="project" value="UniProtKB-UniRule"/>
</dbReference>
<dbReference type="GO" id="GO:0005737">
    <property type="term" value="C:cytoplasm"/>
    <property type="evidence" value="ECO:0007669"/>
    <property type="project" value="UniProtKB-SubCell"/>
</dbReference>
<evidence type="ECO:0000256" key="4">
    <source>
        <dbReference type="ARBA" id="ARBA00022490"/>
    </source>
</evidence>
<protein>
    <recommendedName>
        <fullName evidence="11">Arginine biosynthesis bifunctional protein ArgJ</fullName>
    </recommendedName>
    <domain>
        <recommendedName>
            <fullName evidence="11">Glutamate N-acetyltransferase</fullName>
            <ecNumber evidence="11">2.3.1.35</ecNumber>
        </recommendedName>
        <alternativeName>
            <fullName evidence="11">Ornithine acetyltransferase</fullName>
            <shortName evidence="11">OATase</shortName>
        </alternativeName>
        <alternativeName>
            <fullName evidence="11">Ornithine transacetylase</fullName>
        </alternativeName>
    </domain>
    <domain>
        <recommendedName>
            <fullName evidence="11">Amino-acid acetyltransferase</fullName>
            <ecNumber evidence="11">2.3.1.1</ecNumber>
        </recommendedName>
        <alternativeName>
            <fullName evidence="11">N-acetylglutamate synthase</fullName>
            <shortName evidence="11">AGSase</shortName>
        </alternativeName>
    </domain>
    <component>
        <recommendedName>
            <fullName evidence="11">Arginine biosynthesis bifunctional protein ArgJ alpha chain</fullName>
        </recommendedName>
    </component>
    <component>
        <recommendedName>
            <fullName evidence="11">Arginine biosynthesis bifunctional protein ArgJ beta chain</fullName>
        </recommendedName>
    </component>
</protein>
<feature type="site" description="Cleavage; by autolysis" evidence="11">
    <location>
        <begin position="196"/>
        <end position="197"/>
    </location>
</feature>
<feature type="binding site" evidence="11">
    <location>
        <position position="186"/>
    </location>
    <ligand>
        <name>substrate</name>
    </ligand>
</feature>
<dbReference type="FunFam" id="3.10.20.340:FF:000003">
    <property type="entry name" value="Arginine biosynthesis bifunctional protein ArgJ"/>
    <property type="match status" value="1"/>
</dbReference>
<evidence type="ECO:0000256" key="6">
    <source>
        <dbReference type="ARBA" id="ARBA00022605"/>
    </source>
</evidence>
<evidence type="ECO:0000256" key="1">
    <source>
        <dbReference type="ARBA" id="ARBA00004496"/>
    </source>
</evidence>
<evidence type="ECO:0000256" key="9">
    <source>
        <dbReference type="ARBA" id="ARBA00023268"/>
    </source>
</evidence>
<feature type="binding site" evidence="11">
    <location>
        <position position="197"/>
    </location>
    <ligand>
        <name>substrate</name>
    </ligand>
</feature>
<evidence type="ECO:0000256" key="8">
    <source>
        <dbReference type="ARBA" id="ARBA00022813"/>
    </source>
</evidence>
<comment type="pathway">
    <text evidence="11">Amino-acid biosynthesis; L-arginine biosynthesis; N(2)-acetyl-L-ornithine from L-glutamate: step 1/4.</text>
</comment>
<dbReference type="FunFam" id="3.60.70.12:FF:000001">
    <property type="entry name" value="Arginine biosynthesis bifunctional protein ArgJ, chloroplastic"/>
    <property type="match status" value="1"/>
</dbReference>
<dbReference type="NCBIfam" id="NF003802">
    <property type="entry name" value="PRK05388.1"/>
    <property type="match status" value="1"/>
</dbReference>
<dbReference type="CDD" id="cd02152">
    <property type="entry name" value="OAT"/>
    <property type="match status" value="1"/>
</dbReference>
<dbReference type="EMBL" id="JAEMUK010000083">
    <property type="protein sequence ID" value="MBJ7545009.1"/>
    <property type="molecule type" value="Genomic_DNA"/>
</dbReference>
<dbReference type="InterPro" id="IPR002813">
    <property type="entry name" value="Arg_biosynth_ArgJ"/>
</dbReference>
<dbReference type="SUPFAM" id="SSF56266">
    <property type="entry name" value="DmpA/ArgJ-like"/>
    <property type="match status" value="1"/>
</dbReference>
<dbReference type="RefSeq" id="WP_037236742.1">
    <property type="nucleotide sequence ID" value="NZ_JAEMUK010000083.1"/>
</dbReference>
<dbReference type="Proteomes" id="UP000623250">
    <property type="component" value="Unassembled WGS sequence"/>
</dbReference>
<proteinExistence type="inferred from homology"/>
<reference evidence="12 13" key="1">
    <citation type="submission" date="2020-12" db="EMBL/GenBank/DDBJ databases">
        <title>Revised draft genomes of Rhodomicrobium vannielii ATCC 17100 and Rhodomicrobium udaipurense JA643.</title>
        <authorList>
            <person name="Conners E.M."/>
            <person name="Davenport E.J."/>
            <person name="Bose A."/>
        </authorList>
    </citation>
    <scope>NUCLEOTIDE SEQUENCE [LARGE SCALE GENOMIC DNA]</scope>
    <source>
        <strain evidence="12 13">JA643</strain>
    </source>
</reference>
<keyword evidence="13" id="KW-1185">Reference proteome</keyword>
<keyword evidence="5 11" id="KW-0055">Arginine biosynthesis</keyword>
<feature type="binding site" evidence="11">
    <location>
        <position position="160"/>
    </location>
    <ligand>
        <name>substrate</name>
    </ligand>
</feature>
<dbReference type="EC" id="2.3.1.1" evidence="11"/>
<dbReference type="PANTHER" id="PTHR23100:SF0">
    <property type="entry name" value="ARGININE BIOSYNTHESIS BIFUNCTIONAL PROTEIN ARGJ, MITOCHONDRIAL"/>
    <property type="match status" value="1"/>
</dbReference>
<evidence type="ECO:0000256" key="2">
    <source>
        <dbReference type="ARBA" id="ARBA00006774"/>
    </source>
</evidence>
<feature type="site" description="Involved in the stabilization of negative charge on the oxyanion by the formation of the oxyanion hole" evidence="11">
    <location>
        <position position="123"/>
    </location>
</feature>
<comment type="subcellular location">
    <subcellularLocation>
        <location evidence="1 11">Cytoplasm</location>
    </subcellularLocation>
</comment>
<feature type="chain" id="PRO_5035033224" description="Arginine biosynthesis bifunctional protein ArgJ beta chain" evidence="11">
    <location>
        <begin position="197"/>
        <end position="416"/>
    </location>
</feature>
<dbReference type="UniPathway" id="UPA00068">
    <property type="reaction ID" value="UER00106"/>
</dbReference>
<dbReference type="EC" id="2.3.1.35" evidence="11"/>
<dbReference type="Gene3D" id="3.60.70.12">
    <property type="entry name" value="L-amino peptidase D-ALA esterase/amidase"/>
    <property type="match status" value="1"/>
</dbReference>
<keyword evidence="7 11" id="KW-0808">Transferase</keyword>
<evidence type="ECO:0000256" key="5">
    <source>
        <dbReference type="ARBA" id="ARBA00022571"/>
    </source>
</evidence>
<comment type="function">
    <text evidence="11">Catalyzes two activities which are involved in the cyclic version of arginine biosynthesis: the synthesis of N-acetylglutamate from glutamate and acetyl-CoA as the acetyl donor, and of ornithine by transacetylation between N(2)-acetylornithine and glutamate.</text>
</comment>
<dbReference type="Gene3D" id="3.10.20.340">
    <property type="entry name" value="ArgJ beta chain, C-terminal domain"/>
    <property type="match status" value="1"/>
</dbReference>
<dbReference type="GO" id="GO:0006592">
    <property type="term" value="P:ornithine biosynthetic process"/>
    <property type="evidence" value="ECO:0007669"/>
    <property type="project" value="TreeGrafter"/>
</dbReference>
<dbReference type="AlphaFoldDB" id="A0A8I1GHJ7"/>
<feature type="binding site" evidence="11">
    <location>
        <position position="416"/>
    </location>
    <ligand>
        <name>substrate</name>
    </ligand>
</feature>
<evidence type="ECO:0000256" key="3">
    <source>
        <dbReference type="ARBA" id="ARBA00011475"/>
    </source>
</evidence>
<dbReference type="InterPro" id="IPR016117">
    <property type="entry name" value="ArgJ-like_dom_sf"/>
</dbReference>
<dbReference type="GO" id="GO:0006526">
    <property type="term" value="P:L-arginine biosynthetic process"/>
    <property type="evidence" value="ECO:0007669"/>
    <property type="project" value="UniProtKB-UniRule"/>
</dbReference>
<feature type="chain" id="PRO_5035033223" description="Arginine biosynthesis bifunctional protein ArgJ alpha chain" evidence="11">
    <location>
        <begin position="1"/>
        <end position="196"/>
    </location>
</feature>
<dbReference type="GO" id="GO:0004042">
    <property type="term" value="F:L-glutamate N-acetyltransferase activity"/>
    <property type="evidence" value="ECO:0007669"/>
    <property type="project" value="UniProtKB-UniRule"/>
</dbReference>
<feature type="binding site" evidence="11">
    <location>
        <position position="287"/>
    </location>
    <ligand>
        <name>substrate</name>
    </ligand>
</feature>
<dbReference type="Pfam" id="PF01960">
    <property type="entry name" value="ArgJ"/>
    <property type="match status" value="1"/>
</dbReference>
<comment type="similarity">
    <text evidence="2 11">Belongs to the ArgJ family.</text>
</comment>
<evidence type="ECO:0000256" key="7">
    <source>
        <dbReference type="ARBA" id="ARBA00022679"/>
    </source>
</evidence>
<keyword evidence="10 11" id="KW-0012">Acyltransferase</keyword>
<dbReference type="HAMAP" id="MF_01106">
    <property type="entry name" value="ArgJ"/>
    <property type="match status" value="1"/>
</dbReference>
<comment type="subunit">
    <text evidence="3 11">Heterotetramer of two alpha and two beta chains.</text>
</comment>
<keyword evidence="8 11" id="KW-0068">Autocatalytic cleavage</keyword>
<evidence type="ECO:0000313" key="12">
    <source>
        <dbReference type="EMBL" id="MBJ7545009.1"/>
    </source>
</evidence>
<comment type="caution">
    <text evidence="12">The sequence shown here is derived from an EMBL/GenBank/DDBJ whole genome shotgun (WGS) entry which is preliminary data.</text>
</comment>
<evidence type="ECO:0000256" key="10">
    <source>
        <dbReference type="ARBA" id="ARBA00023315"/>
    </source>
</evidence>
<comment type="catalytic activity">
    <reaction evidence="11">
        <text>L-glutamate + acetyl-CoA = N-acetyl-L-glutamate + CoA + H(+)</text>
        <dbReference type="Rhea" id="RHEA:24292"/>
        <dbReference type="ChEBI" id="CHEBI:15378"/>
        <dbReference type="ChEBI" id="CHEBI:29985"/>
        <dbReference type="ChEBI" id="CHEBI:44337"/>
        <dbReference type="ChEBI" id="CHEBI:57287"/>
        <dbReference type="ChEBI" id="CHEBI:57288"/>
        <dbReference type="EC" id="2.3.1.1"/>
    </reaction>
</comment>
<keyword evidence="6 11" id="KW-0028">Amino-acid biosynthesis</keyword>
<feature type="active site" description="Nucleophile" evidence="11">
    <location>
        <position position="197"/>
    </location>
</feature>
<keyword evidence="4 11" id="KW-0963">Cytoplasm</keyword>
<name>A0A8I1GHJ7_9HYPH</name>
<dbReference type="InterPro" id="IPR042195">
    <property type="entry name" value="ArgJ_beta_C"/>
</dbReference>
<feature type="site" description="Involved in the stabilization of negative charge on the oxyanion by the formation of the oxyanion hole" evidence="11">
    <location>
        <position position="124"/>
    </location>
</feature>
<comment type="catalytic activity">
    <reaction evidence="11">
        <text>N(2)-acetyl-L-ornithine + L-glutamate = N-acetyl-L-glutamate + L-ornithine</text>
        <dbReference type="Rhea" id="RHEA:15349"/>
        <dbReference type="ChEBI" id="CHEBI:29985"/>
        <dbReference type="ChEBI" id="CHEBI:44337"/>
        <dbReference type="ChEBI" id="CHEBI:46911"/>
        <dbReference type="ChEBI" id="CHEBI:57805"/>
        <dbReference type="EC" id="2.3.1.35"/>
    </reaction>
</comment>
<organism evidence="12 13">
    <name type="scientific">Rhodomicrobium udaipurense</name>
    <dbReference type="NCBI Taxonomy" id="1202716"/>
    <lineage>
        <taxon>Bacteria</taxon>
        <taxon>Pseudomonadati</taxon>
        <taxon>Pseudomonadota</taxon>
        <taxon>Alphaproteobacteria</taxon>
        <taxon>Hyphomicrobiales</taxon>
        <taxon>Hyphomicrobiaceae</taxon>
        <taxon>Rhodomicrobium</taxon>
    </lineage>
</organism>
<comment type="pathway">
    <text evidence="11">Amino-acid biosynthesis; L-arginine biosynthesis; L-ornithine and N-acetyl-L-glutamate from L-glutamate and N(2)-acetyl-L-ornithine (cyclic): step 1/1.</text>
</comment>
<dbReference type="PANTHER" id="PTHR23100">
    <property type="entry name" value="ARGININE BIOSYNTHESIS BIFUNCTIONAL PROTEIN ARGJ"/>
    <property type="match status" value="1"/>
</dbReference>
<gene>
    <name evidence="11 12" type="primary">argJ</name>
    <name evidence="12" type="ORF">JDN41_15750</name>
</gene>
<dbReference type="NCBIfam" id="TIGR00120">
    <property type="entry name" value="ArgJ"/>
    <property type="match status" value="1"/>
</dbReference>